<dbReference type="Proteomes" id="UP000566995">
    <property type="component" value="Unassembled WGS sequence"/>
</dbReference>
<comment type="caution">
    <text evidence="1">The sequence shown here is derived from an EMBL/GenBank/DDBJ whole genome shotgun (WGS) entry which is preliminary data.</text>
</comment>
<protein>
    <recommendedName>
        <fullName evidence="3">Deoxynucleotide monophosphate kinase</fullName>
    </recommendedName>
</protein>
<gene>
    <name evidence="1" type="ORF">HNP46_006091</name>
</gene>
<dbReference type="AlphaFoldDB" id="A0A7W7KRE3"/>
<accession>A0A7W7KRE3</accession>
<reference evidence="1 2" key="1">
    <citation type="submission" date="2020-08" db="EMBL/GenBank/DDBJ databases">
        <title>Functional genomics of gut bacteria from endangered species of beetles.</title>
        <authorList>
            <person name="Carlos-Shanley C."/>
        </authorList>
    </citation>
    <scope>NUCLEOTIDE SEQUENCE [LARGE SCALE GENOMIC DNA]</scope>
    <source>
        <strain evidence="1 2">S00179</strain>
    </source>
</reference>
<organism evidence="1 2">
    <name type="scientific">Pseudomonas nitroreducens</name>
    <dbReference type="NCBI Taxonomy" id="46680"/>
    <lineage>
        <taxon>Bacteria</taxon>
        <taxon>Pseudomonadati</taxon>
        <taxon>Pseudomonadota</taxon>
        <taxon>Gammaproteobacteria</taxon>
        <taxon>Pseudomonadales</taxon>
        <taxon>Pseudomonadaceae</taxon>
        <taxon>Pseudomonas</taxon>
    </lineage>
</organism>
<dbReference type="EMBL" id="JACHLI010000036">
    <property type="protein sequence ID" value="MBB4867180.1"/>
    <property type="molecule type" value="Genomic_DNA"/>
</dbReference>
<evidence type="ECO:0000313" key="1">
    <source>
        <dbReference type="EMBL" id="MBB4867180.1"/>
    </source>
</evidence>
<sequence>MRLIVFGHQRHGKDTACEFLWDHFGLSFVSSSFFACERFIFDQMKGEHGYGTVEECFNDRMNHRDTWYNAIRSYNDGDRTRLGREIFDSHDVYCGIRDRDEFFALKAAGLVDLAIWIDASDRLPPEGAGSMNLVREDADIIVSNNTDLADFHVRLERLAKFLTR</sequence>
<evidence type="ECO:0008006" key="3">
    <source>
        <dbReference type="Google" id="ProtNLM"/>
    </source>
</evidence>
<name>A0A7W7KRE3_PSENT</name>
<proteinExistence type="predicted"/>
<evidence type="ECO:0000313" key="2">
    <source>
        <dbReference type="Proteomes" id="UP000566995"/>
    </source>
</evidence>
<dbReference type="RefSeq" id="WP_184596448.1">
    <property type="nucleotide sequence ID" value="NZ_JACHLI010000036.1"/>
</dbReference>